<dbReference type="Ensembl" id="ENST00000520801.5">
    <property type="protein sequence ID" value="ENSP00000428504.1"/>
    <property type="gene ID" value="ENSG00000106034.19"/>
</dbReference>
<reference evidence="1 2" key="2">
    <citation type="journal article" date="2003" name="Nature">
        <title>The DNA sequence of human chromosome 7.</title>
        <authorList>
            <person name="Hillier L.W."/>
            <person name="Fulton R.S."/>
            <person name="Fulton L.A."/>
            <person name="Graves T.A."/>
            <person name="Pepin K.H."/>
            <person name="Wagner-McPherson C."/>
            <person name="Layman D."/>
            <person name="Maas J."/>
            <person name="Jaeger S."/>
            <person name="Walker R."/>
            <person name="Wylie K."/>
            <person name="Sekhon M."/>
            <person name="Becker M.C."/>
            <person name="O'Laughlin M.D."/>
            <person name="Schaller M.E."/>
            <person name="Fewell G.A."/>
            <person name="Delehaunty K.D."/>
            <person name="Miner T.L."/>
            <person name="Nash W.E."/>
            <person name="Cordes M."/>
            <person name="Du H."/>
            <person name="Sun H."/>
            <person name="Edwards J."/>
            <person name="Bradshaw-Cordum H."/>
            <person name="Ali J."/>
            <person name="Andrews S."/>
            <person name="Isak A."/>
            <person name="Vanbrunt A."/>
            <person name="Nguyen C."/>
            <person name="Du F."/>
            <person name="Lamar B."/>
            <person name="Courtney L."/>
            <person name="Kalicki J."/>
            <person name="Ozersky P."/>
            <person name="Bielicki L."/>
            <person name="Scott K."/>
            <person name="Holmes A."/>
            <person name="Harkins R."/>
            <person name="Harris A."/>
            <person name="Strong C.M."/>
            <person name="Hou S."/>
            <person name="Tomlinson C."/>
            <person name="Dauphin-Kohlberg S."/>
            <person name="Kozlowicz-Reilly A."/>
            <person name="Leonard S."/>
            <person name="Rohlfing T."/>
            <person name="Rock S.M."/>
            <person name="Tin-Wollam A.M."/>
            <person name="Abbott A."/>
            <person name="Minx P."/>
            <person name="Maupin R."/>
            <person name="Strowmatt C."/>
            <person name="Latreille P."/>
            <person name="Miller N."/>
            <person name="Johnson D."/>
            <person name="Murray J."/>
            <person name="Woessner J.P."/>
            <person name="Wendl M.C."/>
            <person name="Yang S.P."/>
            <person name="Schultz B.R."/>
            <person name="Wallis J.W."/>
            <person name="Spieth J."/>
            <person name="Bieri T.A."/>
            <person name="Nelson J.O."/>
            <person name="Berkowicz N."/>
            <person name="Wohldmann P.E."/>
            <person name="Cook L.L."/>
            <person name="Hickenbotham M.T."/>
            <person name="Eldred J."/>
            <person name="Williams D."/>
            <person name="Bedell J.A."/>
            <person name="Mardis E.R."/>
            <person name="Clifton S.W."/>
            <person name="Chissoe S.L."/>
            <person name="Marra M.A."/>
            <person name="Raymond C."/>
            <person name="Haugen E."/>
            <person name="Gillett W."/>
            <person name="Zhou Y."/>
            <person name="James R."/>
            <person name="Phelps K."/>
            <person name="Iadanoto S."/>
            <person name="Bubb K."/>
            <person name="Simms E."/>
            <person name="Levy R."/>
            <person name="Clendenning J."/>
            <person name="Kaul R."/>
            <person name="Kent W.J."/>
            <person name="Furey T.S."/>
            <person name="Baertsch R.A."/>
            <person name="Brent M.R."/>
            <person name="Keibler E."/>
            <person name="Flicek P."/>
            <person name="Bork P."/>
            <person name="Suyama M."/>
            <person name="Bailey J.A."/>
            <person name="Portnoy M.E."/>
            <person name="Torrents D."/>
            <person name="Chinwalla A.T."/>
            <person name="Gish W.R."/>
            <person name="Eddy S.R."/>
            <person name="McPherson J.D."/>
            <person name="Olson M.V."/>
            <person name="Eichler E.E."/>
            <person name="Green E.D."/>
            <person name="Waterston R.H."/>
            <person name="Wilson R.K."/>
        </authorList>
    </citation>
    <scope>NUCLEOTIDE SEQUENCE [LARGE SCALE GENOMIC DNA]</scope>
</reference>
<dbReference type="ExpressionAtlas" id="H0YB19">
    <property type="expression patterns" value="baseline and differential"/>
</dbReference>
<protein>
    <submittedName>
        <fullName evidence="1">Cadherin like and PC-esterase domain containing 1</fullName>
    </submittedName>
</protein>
<dbReference type="AlphaFoldDB" id="H0YB19"/>
<dbReference type="HGNC" id="HGNC:26159">
    <property type="gene designation" value="CPED1"/>
</dbReference>
<organism evidence="1 2">
    <name type="scientific">Homo sapiens</name>
    <name type="common">Human</name>
    <dbReference type="NCBI Taxonomy" id="9606"/>
    <lineage>
        <taxon>Eukaryota</taxon>
        <taxon>Metazoa</taxon>
        <taxon>Chordata</taxon>
        <taxon>Craniata</taxon>
        <taxon>Vertebrata</taxon>
        <taxon>Euteleostomi</taxon>
        <taxon>Mammalia</taxon>
        <taxon>Eutheria</taxon>
        <taxon>Euarchontoglires</taxon>
        <taxon>Primates</taxon>
        <taxon>Haplorrhini</taxon>
        <taxon>Catarrhini</taxon>
        <taxon>Hominidae</taxon>
        <taxon>Homo</taxon>
    </lineage>
</organism>
<reference evidence="1" key="5">
    <citation type="submission" date="2025-09" db="UniProtKB">
        <authorList>
            <consortium name="Ensembl"/>
        </authorList>
    </citation>
    <scope>IDENTIFICATION</scope>
</reference>
<reference evidence="1 2" key="3">
    <citation type="journal article" date="2004" name="Nature">
        <title>Finishing the euchromatic sequence of the human genome.</title>
        <authorList>
            <consortium name="International Human Genome Sequencing Consortium"/>
        </authorList>
    </citation>
    <scope>NUCLEOTIDE SEQUENCE [LARGE SCALE GENOMIC DNA]</scope>
</reference>
<name>H0YB19_HUMAN</name>
<reference evidence="1" key="4">
    <citation type="submission" date="2025-08" db="UniProtKB">
        <authorList>
            <consortium name="Ensembl"/>
        </authorList>
    </citation>
    <scope>IDENTIFICATION</scope>
</reference>
<dbReference type="EMBL" id="AC006364">
    <property type="status" value="NOT_ANNOTATED_CDS"/>
    <property type="molecule type" value="Genomic_DNA"/>
</dbReference>
<dbReference type="EMBL" id="KF458584">
    <property type="status" value="NOT_ANNOTATED_CDS"/>
    <property type="molecule type" value="Genomic_DNA"/>
</dbReference>
<evidence type="ECO:0000313" key="1">
    <source>
        <dbReference type="Ensembl" id="ENSP00000428504.1"/>
    </source>
</evidence>
<dbReference type="EMBL" id="AC006976">
    <property type="status" value="NOT_ANNOTATED_CDS"/>
    <property type="molecule type" value="Genomic_DNA"/>
</dbReference>
<dbReference type="ChiTaRS" id="CPED1">
    <property type="organism name" value="human"/>
</dbReference>
<dbReference type="GeneTree" id="ENSGT00390000015216"/>
<dbReference type="EMBL" id="AC004537">
    <property type="status" value="NOT_ANNOTATED_CDS"/>
    <property type="molecule type" value="Genomic_DNA"/>
</dbReference>
<keyword evidence="3" id="KW-1267">Proteomics identification</keyword>
<dbReference type="UCSC" id="uc064hmh.1">
    <property type="organism name" value="human"/>
</dbReference>
<accession>H0YB19</accession>
<gene>
    <name evidence="1" type="primary">CPED1</name>
</gene>
<dbReference type="Ensembl" id="ENST00000520801.5">
    <property type="protein sequence ID" value="ENSP00000428504.1"/>
    <property type="gene ID" value="ENSG00000106034.18"/>
</dbReference>
<dbReference type="OrthoDB" id="1932925at2759"/>
<dbReference type="HOGENOM" id="CLU_2947783_0_0_1"/>
<keyword evidence="2" id="KW-1185">Reference proteome</keyword>
<evidence type="ECO:0000313" key="2">
    <source>
        <dbReference type="Proteomes" id="UP000005640"/>
    </source>
</evidence>
<dbReference type="OpenTargets" id="ENSG00000106034"/>
<dbReference type="Proteomes" id="UP000005640">
    <property type="component" value="Chromosome 7"/>
</dbReference>
<sequence>RCKKGFSQDKQCFLLSGNAQETRKVEFFGFSGQPLEKLAPGWGSSCRCKGEVDSPFQSVL</sequence>
<reference evidence="1 2" key="1">
    <citation type="journal article" date="2001" name="Nature">
        <title>Initial sequencing and analysis of the human genome.</title>
        <authorList>
            <consortium name="International Human Genome Sequencing Consortium"/>
            <person name="Lander E.S."/>
            <person name="Linton L.M."/>
            <person name="Birren B."/>
            <person name="Nusbaum C."/>
            <person name="Zody M.C."/>
            <person name="Baldwin J."/>
            <person name="Devon K."/>
            <person name="Dewar K."/>
            <person name="Doyle M."/>
            <person name="FitzHugh W."/>
            <person name="Funke R."/>
            <person name="Gage D."/>
            <person name="Harris K."/>
            <person name="Heaford A."/>
            <person name="Howland J."/>
            <person name="Kann L."/>
            <person name="Lehoczky J."/>
            <person name="LeVine R."/>
            <person name="McEwan P."/>
            <person name="McKernan K."/>
            <person name="Meldrim J."/>
            <person name="Mesirov J.P."/>
            <person name="Miranda C."/>
            <person name="Morris W."/>
            <person name="Naylor J."/>
            <person name="Raymond C."/>
            <person name="Rosetti M."/>
            <person name="Santos R."/>
            <person name="Sheridan A."/>
            <person name="Sougnez C."/>
            <person name="Stange-Thomann N."/>
            <person name="Stojanovic N."/>
            <person name="Subramanian A."/>
            <person name="Wyman D."/>
            <person name="Rogers J."/>
            <person name="Sulston J."/>
            <person name="Ainscough R."/>
            <person name="Beck S."/>
            <person name="Bentley D."/>
            <person name="Burton J."/>
            <person name="Clee C."/>
            <person name="Carter N."/>
            <person name="Coulson A."/>
            <person name="Deadman R."/>
            <person name="Deloukas P."/>
            <person name="Dunham A."/>
            <person name="Dunham I."/>
            <person name="Durbin R."/>
            <person name="French L."/>
            <person name="Grafham D."/>
            <person name="Gregory S."/>
            <person name="Hubbard T."/>
            <person name="Humphray S."/>
            <person name="Hunt A."/>
            <person name="Jones M."/>
            <person name="Lloyd C."/>
            <person name="McMurray A."/>
            <person name="Matthews L."/>
            <person name="Mercer S."/>
            <person name="Milne S."/>
            <person name="Mullikin J.C."/>
            <person name="Mungall A."/>
            <person name="Plumb R."/>
            <person name="Ross M."/>
            <person name="Shownkeen R."/>
            <person name="Sims S."/>
            <person name="Waterston R.H."/>
            <person name="Wilson R.K."/>
            <person name="Hillier L.W."/>
            <person name="McPherson J.D."/>
            <person name="Marra M.A."/>
            <person name="Mardis E.R."/>
            <person name="Fulton L.A."/>
            <person name="Chinwalla A.T."/>
            <person name="Pepin K.H."/>
            <person name="Gish W.R."/>
            <person name="Chissoe S.L."/>
            <person name="Wendl M.C."/>
            <person name="Delehaunty K.D."/>
            <person name="Miner T.L."/>
            <person name="Delehaunty A."/>
            <person name="Kramer J.B."/>
            <person name="Cook L.L."/>
            <person name="Fulton R.S."/>
            <person name="Johnson D.L."/>
            <person name="Minx P.J."/>
            <person name="Clifton S.W."/>
            <person name="Hawkins T."/>
            <person name="Branscomb E."/>
            <person name="Predki P."/>
            <person name="Richardson P."/>
            <person name="Wenning S."/>
            <person name="Slezak T."/>
            <person name="Doggett N."/>
            <person name="Cheng J.F."/>
            <person name="Olsen A."/>
            <person name="Lucas S."/>
            <person name="Elkin C."/>
            <person name="Uberbacher E."/>
            <person name="Frazier M."/>
            <person name="Gibbs R.A."/>
            <person name="Muzny D.M."/>
            <person name="Scherer S.E."/>
            <person name="Bouck J.B."/>
            <person name="Sodergren E.J."/>
            <person name="Worley K.C."/>
            <person name="Rives C.M."/>
            <person name="Gorrell J.H."/>
            <person name="Metzker M.L."/>
            <person name="Naylor S.L."/>
            <person name="Kucherlapati R.S."/>
            <person name="Nelson D.L."/>
            <person name="Weinstock G.M."/>
            <person name="Sakaki Y."/>
            <person name="Fujiyama A."/>
            <person name="Hattori M."/>
            <person name="Yada T."/>
            <person name="Toyoda A."/>
            <person name="Itoh T."/>
            <person name="Kawagoe C."/>
            <person name="Watanabe H."/>
            <person name="Totoki Y."/>
            <person name="Taylor T."/>
            <person name="Weissenbach J."/>
            <person name="Heilig R."/>
            <person name="Saurin W."/>
            <person name="Artiguenave F."/>
            <person name="Brottier P."/>
            <person name="Bruls T."/>
            <person name="Pelletier E."/>
            <person name="Robert C."/>
            <person name="Wincker P."/>
            <person name="Smith D.R."/>
            <person name="Doucette-Stamm L."/>
            <person name="Rubenfield M."/>
            <person name="Weinstock K."/>
            <person name="Lee H.M."/>
            <person name="Dubois J."/>
            <person name="Rosenthal A."/>
            <person name="Platzer M."/>
            <person name="Nyakatura G."/>
            <person name="Taudien S."/>
            <person name="Rump A."/>
            <person name="Yang H."/>
            <person name="Yu J."/>
            <person name="Wang J."/>
            <person name="Huang G."/>
            <person name="Gu J."/>
            <person name="Hood L."/>
            <person name="Rowen L."/>
            <person name="Madan A."/>
            <person name="Qin S."/>
            <person name="Davis R.W."/>
            <person name="Federspiel N.A."/>
            <person name="Abola A.P."/>
            <person name="Proctor M.J."/>
            <person name="Myers R.M."/>
            <person name="Schmutz J."/>
            <person name="Dickson M."/>
            <person name="Grimwood J."/>
            <person name="Cox D.R."/>
            <person name="Olson M.V."/>
            <person name="Kaul R."/>
            <person name="Raymond C."/>
            <person name="Shimizu N."/>
            <person name="Kawasaki K."/>
            <person name="Minoshima S."/>
            <person name="Evans G.A."/>
            <person name="Athanasiou M."/>
            <person name="Schultz R."/>
            <person name="Roe B.A."/>
            <person name="Chen F."/>
            <person name="Pan H."/>
            <person name="Ramser J."/>
            <person name="Lehrach H."/>
            <person name="Reinhardt R."/>
            <person name="McCombie W.R."/>
            <person name="de la Bastide M."/>
            <person name="Dedhia N."/>
            <person name="Blocker H."/>
            <person name="Hornischer K."/>
            <person name="Nordsiek G."/>
            <person name="Agarwala R."/>
            <person name="Aravind L."/>
            <person name="Bailey J.A."/>
            <person name="Bateman A."/>
            <person name="Batzoglou S."/>
            <person name="Birney E."/>
            <person name="Bork P."/>
            <person name="Brown D.G."/>
            <person name="Burge C.B."/>
            <person name="Cerutti L."/>
            <person name="Chen H.C."/>
            <person name="Church D."/>
            <person name="Clamp M."/>
            <person name="Copley R.R."/>
            <person name="Doerks T."/>
            <person name="Eddy S.R."/>
            <person name="Eichler E.E."/>
            <person name="Furey T.S."/>
            <person name="Galagan J."/>
            <person name="Gilbert J.G."/>
            <person name="Harmon C."/>
            <person name="Hayashizaki Y."/>
            <person name="Haussler D."/>
            <person name="Hermjakob H."/>
            <person name="Hokamp K."/>
            <person name="Jang W."/>
            <person name="Johnson L.S."/>
            <person name="Jones T.A."/>
            <person name="Kasif S."/>
            <person name="Kaspryzk A."/>
            <person name="Kennedy S."/>
            <person name="Kent W.J."/>
            <person name="Kitts P."/>
            <person name="Koonin E.V."/>
            <person name="Korf I."/>
            <person name="Kulp D."/>
            <person name="Lancet D."/>
            <person name="Lowe T.M."/>
            <person name="McLysaght A."/>
            <person name="Mikkelsen T."/>
            <person name="Moran J.V."/>
            <person name="Mulder N."/>
            <person name="Pollara V.J."/>
            <person name="Ponting C.P."/>
            <person name="Schuler G."/>
            <person name="Schultz J."/>
            <person name="Slater G."/>
            <person name="Smit A.F."/>
            <person name="Stupka E."/>
            <person name="Szustakowski J."/>
            <person name="Thierry-Mieg D."/>
            <person name="Thierry-Mieg J."/>
            <person name="Wagner L."/>
            <person name="Wallis J."/>
            <person name="Wheeler R."/>
            <person name="Williams A."/>
            <person name="Wolf Y.I."/>
            <person name="Wolfe K.H."/>
            <person name="Yang S.P."/>
            <person name="Yeh R.F."/>
            <person name="Collins F."/>
            <person name="Guyer M.S."/>
            <person name="Peterson J."/>
            <person name="Felsenfeld A."/>
            <person name="Wetterstrand K.A."/>
            <person name="Patrinos A."/>
            <person name="Morgan M.J."/>
            <person name="de Jong P."/>
            <person name="Catanese J.J."/>
            <person name="Osoegawa K."/>
            <person name="Shizuya H."/>
            <person name="Choi S."/>
            <person name="Chen Y.J."/>
        </authorList>
    </citation>
    <scope>NUCLEOTIDE SEQUENCE [LARGE SCALE GENOMIC DNA]</scope>
</reference>
<dbReference type="Bgee" id="ENSG00000106034">
    <property type="expression patterns" value="Expressed in cauda epididymis and 176 other cell types or tissues"/>
</dbReference>
<feature type="non-terminal residue" evidence="1">
    <location>
        <position position="1"/>
    </location>
</feature>
<evidence type="ECO:0007829" key="3">
    <source>
        <dbReference type="PeptideAtlas" id="H0YB19"/>
    </source>
</evidence>
<dbReference type="EMBL" id="AC073145">
    <property type="status" value="NOT_ANNOTATED_CDS"/>
    <property type="molecule type" value="Genomic_DNA"/>
</dbReference>
<proteinExistence type="evidence at protein level"/>
<dbReference type="VEuPathDB" id="HostDB:ENSG00000106034"/>